<accession>A0ABR4J170</accession>
<keyword evidence="2" id="KW-0479">Metal-binding</keyword>
<evidence type="ECO:0000256" key="4">
    <source>
        <dbReference type="ARBA" id="ARBA00023163"/>
    </source>
</evidence>
<evidence type="ECO:0000256" key="3">
    <source>
        <dbReference type="ARBA" id="ARBA00023015"/>
    </source>
</evidence>
<organism evidence="6 7">
    <name type="scientific">Aspergillus pseudoustus</name>
    <dbReference type="NCBI Taxonomy" id="1810923"/>
    <lineage>
        <taxon>Eukaryota</taxon>
        <taxon>Fungi</taxon>
        <taxon>Dikarya</taxon>
        <taxon>Ascomycota</taxon>
        <taxon>Pezizomycotina</taxon>
        <taxon>Eurotiomycetes</taxon>
        <taxon>Eurotiomycetidae</taxon>
        <taxon>Eurotiales</taxon>
        <taxon>Aspergillaceae</taxon>
        <taxon>Aspergillus</taxon>
        <taxon>Aspergillus subgen. Nidulantes</taxon>
    </lineage>
</organism>
<keyword evidence="5" id="KW-0539">Nucleus</keyword>
<name>A0ABR4J170_9EURO</name>
<keyword evidence="4" id="KW-0804">Transcription</keyword>
<protein>
    <recommendedName>
        <fullName evidence="8">Transcription factor domain-containing protein</fullName>
    </recommendedName>
</protein>
<comment type="subcellular location">
    <subcellularLocation>
        <location evidence="1">Nucleus</location>
    </subcellularLocation>
</comment>
<evidence type="ECO:0000256" key="2">
    <source>
        <dbReference type="ARBA" id="ARBA00022723"/>
    </source>
</evidence>
<dbReference type="CDD" id="cd12148">
    <property type="entry name" value="fungal_TF_MHR"/>
    <property type="match status" value="1"/>
</dbReference>
<evidence type="ECO:0008006" key="8">
    <source>
        <dbReference type="Google" id="ProtNLM"/>
    </source>
</evidence>
<comment type="caution">
    <text evidence="6">The sequence shown here is derived from an EMBL/GenBank/DDBJ whole genome shotgun (WGS) entry which is preliminary data.</text>
</comment>
<dbReference type="Proteomes" id="UP001610446">
    <property type="component" value="Unassembled WGS sequence"/>
</dbReference>
<reference evidence="6 7" key="1">
    <citation type="submission" date="2024-07" db="EMBL/GenBank/DDBJ databases">
        <title>Section-level genome sequencing and comparative genomics of Aspergillus sections Usti and Cavernicolus.</title>
        <authorList>
            <consortium name="Lawrence Berkeley National Laboratory"/>
            <person name="Nybo J.L."/>
            <person name="Vesth T.C."/>
            <person name="Theobald S."/>
            <person name="Frisvad J.C."/>
            <person name="Larsen T.O."/>
            <person name="Kjaerboelling I."/>
            <person name="Rothschild-Mancinelli K."/>
            <person name="Lyhne E.K."/>
            <person name="Kogle M.E."/>
            <person name="Barry K."/>
            <person name="Clum A."/>
            <person name="Na H."/>
            <person name="Ledsgaard L."/>
            <person name="Lin J."/>
            <person name="Lipzen A."/>
            <person name="Kuo A."/>
            <person name="Riley R."/>
            <person name="Mondo S."/>
            <person name="Labutti K."/>
            <person name="Haridas S."/>
            <person name="Pangalinan J."/>
            <person name="Salamov A.A."/>
            <person name="Simmons B.A."/>
            <person name="Magnuson J.K."/>
            <person name="Chen J."/>
            <person name="Drula E."/>
            <person name="Henrissat B."/>
            <person name="Wiebenga A."/>
            <person name="Lubbers R.J."/>
            <person name="Gomes A.C."/>
            <person name="Makela M.R."/>
            <person name="Stajich J."/>
            <person name="Grigoriev I.V."/>
            <person name="Mortensen U.H."/>
            <person name="De Vries R.P."/>
            <person name="Baker S.E."/>
            <person name="Andersen M.R."/>
        </authorList>
    </citation>
    <scope>NUCLEOTIDE SEQUENCE [LARGE SCALE GENOMIC DNA]</scope>
    <source>
        <strain evidence="6 7">CBS 123904</strain>
    </source>
</reference>
<evidence type="ECO:0000313" key="7">
    <source>
        <dbReference type="Proteomes" id="UP001610446"/>
    </source>
</evidence>
<dbReference type="InterPro" id="IPR050815">
    <property type="entry name" value="TF_fung"/>
</dbReference>
<sequence length="402" mass="44508">MLVLMPRFKSSKLDESTEWASQDYVSYIISPLDDEYSFLLLTILPTESVPGGSKLGEAHWKSSLSWNTEVVTKPSLLALVILVASILCRCTRYVTQKPETDSDKVPPWALDSEVSSNQFLPLTLGIQTSGILDRQQVGLLIFGKMLFHLCHCLVNHPFIICVRLRPFATKVPVSFSLRLLQVGREHACQLLDTVREAREAGYEIESSFTAYSIAVAGGIHSIAAHHEQRQAAAQGHHTQEVSVSLRYYKESVGTLDRLAEYWVLASNTAIRLREFHQQSAALIDLLDPTASHEEVDPSTSQILWSIIDYRTLGERSPKSTPSIGSAPDAQQFDWNIDPSLSMPTFPSSDSNVLAGGASDQLLSFEEADLRILKTGVVTPVAQLDEIDHLLGASSTRYPEMLI</sequence>
<proteinExistence type="predicted"/>
<dbReference type="EMBL" id="JBFXLU010000254">
    <property type="protein sequence ID" value="KAL2832783.1"/>
    <property type="molecule type" value="Genomic_DNA"/>
</dbReference>
<evidence type="ECO:0000256" key="1">
    <source>
        <dbReference type="ARBA" id="ARBA00004123"/>
    </source>
</evidence>
<dbReference type="PANTHER" id="PTHR47338:SF4">
    <property type="entry name" value="ZN(II)2CYS6 TRANSCRIPTION FACTOR (EUROFUNG)"/>
    <property type="match status" value="1"/>
</dbReference>
<evidence type="ECO:0000256" key="5">
    <source>
        <dbReference type="ARBA" id="ARBA00023242"/>
    </source>
</evidence>
<gene>
    <name evidence="6" type="ORF">BJY01DRAFT_253713</name>
</gene>
<dbReference type="PANTHER" id="PTHR47338">
    <property type="entry name" value="ZN(II)2CYS6 TRANSCRIPTION FACTOR (EUROFUNG)-RELATED"/>
    <property type="match status" value="1"/>
</dbReference>
<evidence type="ECO:0000313" key="6">
    <source>
        <dbReference type="EMBL" id="KAL2832783.1"/>
    </source>
</evidence>
<keyword evidence="7" id="KW-1185">Reference proteome</keyword>
<keyword evidence="3" id="KW-0805">Transcription regulation</keyword>